<protein>
    <submittedName>
        <fullName evidence="1">DUF3237 domain-containing protein</fullName>
    </submittedName>
</protein>
<dbReference type="Proteomes" id="UP000244810">
    <property type="component" value="Unassembled WGS sequence"/>
</dbReference>
<reference evidence="1 2" key="1">
    <citation type="journal article" date="2011" name="Syst. Appl. Microbiol.">
        <title>Defluviimonas denitrificans gen. nov., sp. nov., and Pararhodobacter aggregans gen. nov., sp. nov., non-phototrophic Rhodobacteraceae from the biofilter of a marine aquaculture.</title>
        <authorList>
            <person name="Foesel B.U."/>
            <person name="Drake H.L."/>
            <person name="Schramm A."/>
        </authorList>
    </citation>
    <scope>NUCLEOTIDE SEQUENCE [LARGE SCALE GENOMIC DNA]</scope>
    <source>
        <strain evidence="1 2">D1-19</strain>
    </source>
</reference>
<dbReference type="Pfam" id="PF11578">
    <property type="entry name" value="DUF3237"/>
    <property type="match status" value="1"/>
</dbReference>
<proteinExistence type="predicted"/>
<organism evidence="1 2">
    <name type="scientific">Pararhodobacter aggregans</name>
    <dbReference type="NCBI Taxonomy" id="404875"/>
    <lineage>
        <taxon>Bacteria</taxon>
        <taxon>Pseudomonadati</taxon>
        <taxon>Pseudomonadota</taxon>
        <taxon>Alphaproteobacteria</taxon>
        <taxon>Rhodobacterales</taxon>
        <taxon>Paracoccaceae</taxon>
        <taxon>Pararhodobacter</taxon>
    </lineage>
</organism>
<dbReference type="Gene3D" id="2.40.160.20">
    <property type="match status" value="1"/>
</dbReference>
<comment type="caution">
    <text evidence="1">The sequence shown here is derived from an EMBL/GenBank/DDBJ whole genome shotgun (WGS) entry which is preliminary data.</text>
</comment>
<dbReference type="AlphaFoldDB" id="A0A2T7UXL0"/>
<gene>
    <name evidence="1" type="ORF">DDE23_02470</name>
</gene>
<dbReference type="EMBL" id="QDDR01000001">
    <property type="protein sequence ID" value="PVE49289.1"/>
    <property type="molecule type" value="Genomic_DNA"/>
</dbReference>
<dbReference type="PANTHER" id="PTHR37315:SF1">
    <property type="entry name" value="UPF0311 PROTEIN BLR7842"/>
    <property type="match status" value="1"/>
</dbReference>
<evidence type="ECO:0000313" key="1">
    <source>
        <dbReference type="EMBL" id="PVE49289.1"/>
    </source>
</evidence>
<keyword evidence="2" id="KW-1185">Reference proteome</keyword>
<dbReference type="PANTHER" id="PTHR37315">
    <property type="entry name" value="UPF0311 PROTEIN BLR7842"/>
    <property type="match status" value="1"/>
</dbReference>
<dbReference type="InterPro" id="IPR020915">
    <property type="entry name" value="UPF0311"/>
</dbReference>
<name>A0A2T7UXL0_9RHOB</name>
<sequence>MPMDILDRLPAPVPQTRLLWEALVDLQDRTDLGIGPLGPRGIIPITGGRFRGAPGFEALSGTVLPGGADRQQVRPDGARELDALYEMQVADGAILTIRNRVIIDESVAGPRYAIGRVQVIAPEGRWGWLNRRVFVGTMASARPERAAVVIRVWLVEEHPVASSGA</sequence>
<evidence type="ECO:0000313" key="2">
    <source>
        <dbReference type="Proteomes" id="UP000244810"/>
    </source>
</evidence>
<accession>A0A2T7UXL0</accession>